<dbReference type="EMBL" id="CP053541">
    <property type="protein sequence ID" value="QJY36434.1"/>
    <property type="molecule type" value="Genomic_DNA"/>
</dbReference>
<reference evidence="2" key="3">
    <citation type="submission" date="2022-11" db="EMBL/GenBank/DDBJ databases">
        <title>Role of the vibriolysin VemA secreted by the emergent pathogen Vibrio europaeus in the colonization of Manila clam mucus.</title>
        <authorList>
            <person name="Martinez C."/>
            <person name="Rodriguez S."/>
            <person name="Vences A."/>
            <person name="Barja J.L."/>
            <person name="Toranzo A.E."/>
            <person name="Dubert J."/>
        </authorList>
    </citation>
    <scope>NUCLEOTIDE SEQUENCE</scope>
    <source>
        <strain evidence="2">3454</strain>
    </source>
</reference>
<proteinExistence type="predicted"/>
<dbReference type="EMBL" id="LUAX01000001">
    <property type="protein sequence ID" value="OAN00605.1"/>
    <property type="molecule type" value="Genomic_DNA"/>
</dbReference>
<evidence type="ECO:0000313" key="4">
    <source>
        <dbReference type="EMBL" id="QJY36434.1"/>
    </source>
</evidence>
<evidence type="ECO:0000259" key="1">
    <source>
        <dbReference type="Pfam" id="PF13503"/>
    </source>
</evidence>
<protein>
    <submittedName>
        <fullName evidence="2">DUF4123 domain-containing protein</fullName>
    </submittedName>
</protein>
<evidence type="ECO:0000313" key="3">
    <source>
        <dbReference type="EMBL" id="OAN00605.1"/>
    </source>
</evidence>
<reference evidence="4 6" key="2">
    <citation type="submission" date="2020-05" db="EMBL/GenBank/DDBJ databases">
        <title>First description outside Europe of the emergent pathogen for shellfish aquaculture Vibrio europaeus.</title>
        <authorList>
            <person name="Dubert J."/>
            <person name="Rojas R."/>
        </authorList>
    </citation>
    <scope>NUCLEOTIDE SEQUENCE [LARGE SCALE GENOMIC DNA]</scope>
    <source>
        <strain evidence="4 6">NPI-1</strain>
    </source>
</reference>
<dbReference type="EMBL" id="JAPFIT010000018">
    <property type="protein sequence ID" value="MDC5741690.1"/>
    <property type="molecule type" value="Genomic_DNA"/>
</dbReference>
<dbReference type="OrthoDB" id="6363308at2"/>
<dbReference type="Pfam" id="PF13503">
    <property type="entry name" value="DUF4123"/>
    <property type="match status" value="1"/>
</dbReference>
<dbReference type="RefSeq" id="WP_069666517.1">
    <property type="nucleotide sequence ID" value="NZ_CP053541.1"/>
</dbReference>
<dbReference type="Proteomes" id="UP000094761">
    <property type="component" value="Unassembled WGS sequence"/>
</dbReference>
<evidence type="ECO:0000313" key="7">
    <source>
        <dbReference type="Proteomes" id="UP001150001"/>
    </source>
</evidence>
<dbReference type="AlphaFoldDB" id="A0A178JEI5"/>
<accession>A0A178JEI5</accession>
<gene>
    <name evidence="3" type="ORF">AZ468_05625</name>
    <name evidence="4" type="ORF">HOO69_07325</name>
    <name evidence="2" type="ORF">OPW20_16575</name>
</gene>
<keyword evidence="7" id="KW-1185">Reference proteome</keyword>
<dbReference type="Proteomes" id="UP001150001">
    <property type="component" value="Unassembled WGS sequence"/>
</dbReference>
<feature type="domain" description="DUF4123" evidence="1">
    <location>
        <begin position="16"/>
        <end position="121"/>
    </location>
</feature>
<sequence length="267" mass="31220">MKLSLCEKQQKQRVNWYALVNHYDNMLAEVFQKISDHTVEPLYLTTPLESLLDRSPLVVSLKKGDALINSLPQKETLYFAAPLDISFKQVLQQLRNRLQIQFDGDRKGLFHYYLPSVASYFFFRASQEDSSKWLGCLSAVCFYKQVKSEVNEWVHIEGEFSPFSSATWLLAQSQEQGLNDKFIEQEIDAWAQAEDIQAFDWKNQKSVNSFCTQHQIEQPKLLSKLRHLVHTYSISLDNRYQVDTNQTSENIVKQLEQLISREYNYVC</sequence>
<reference evidence="3 5" key="1">
    <citation type="submission" date="2016-03" db="EMBL/GenBank/DDBJ databases">
        <title>Draft genome sequence of the Vibrio tubiashii subs. europaeus.</title>
        <authorList>
            <person name="Spinard E."/>
            <person name="Dubert J."/>
            <person name="Nelson D.R."/>
            <person name="Barja J.L."/>
        </authorList>
    </citation>
    <scope>NUCLEOTIDE SEQUENCE [LARGE SCALE GENOMIC DNA]</scope>
    <source>
        <strain evidence="5">PP-638</strain>
        <strain evidence="3">PP2-638</strain>
    </source>
</reference>
<dbReference type="InterPro" id="IPR025391">
    <property type="entry name" value="DUF4123"/>
</dbReference>
<evidence type="ECO:0000313" key="6">
    <source>
        <dbReference type="Proteomes" id="UP000501443"/>
    </source>
</evidence>
<dbReference type="GeneID" id="78075159"/>
<dbReference type="Proteomes" id="UP000501443">
    <property type="component" value="Chromosome 1"/>
</dbReference>
<name>A0A178JEI5_9VIBR</name>
<organism evidence="3 5">
    <name type="scientific">Vibrio europaeus</name>
    <dbReference type="NCBI Taxonomy" id="300876"/>
    <lineage>
        <taxon>Bacteria</taxon>
        <taxon>Pseudomonadati</taxon>
        <taxon>Pseudomonadota</taxon>
        <taxon>Gammaproteobacteria</taxon>
        <taxon>Vibrionales</taxon>
        <taxon>Vibrionaceae</taxon>
        <taxon>Vibrio</taxon>
        <taxon>Vibrio oreintalis group</taxon>
    </lineage>
</organism>
<evidence type="ECO:0000313" key="2">
    <source>
        <dbReference type="EMBL" id="MDC5741690.1"/>
    </source>
</evidence>
<evidence type="ECO:0000313" key="5">
    <source>
        <dbReference type="Proteomes" id="UP000094761"/>
    </source>
</evidence>